<dbReference type="SUPFAM" id="SSF46785">
    <property type="entry name" value="Winged helix' DNA-binding domain"/>
    <property type="match status" value="1"/>
</dbReference>
<dbReference type="OrthoDB" id="9774616at2"/>
<dbReference type="GO" id="GO:0003677">
    <property type="term" value="F:DNA binding"/>
    <property type="evidence" value="ECO:0007669"/>
    <property type="project" value="UniProtKB-KW"/>
</dbReference>
<gene>
    <name evidence="6" type="ORF">CALK_0505</name>
</gene>
<comment type="caution">
    <text evidence="6">The sequence shown here is derived from an EMBL/GenBank/DDBJ whole genome shotgun (WGS) entry which is preliminary data.</text>
</comment>
<dbReference type="Pfam" id="PF13545">
    <property type="entry name" value="HTH_Crp_2"/>
    <property type="match status" value="1"/>
</dbReference>
<evidence type="ECO:0000313" key="6">
    <source>
        <dbReference type="EMBL" id="ERP39013.1"/>
    </source>
</evidence>
<dbReference type="PROSITE" id="PS50042">
    <property type="entry name" value="CNMP_BINDING_3"/>
    <property type="match status" value="1"/>
</dbReference>
<keyword evidence="1" id="KW-0805">Transcription regulation</keyword>
<dbReference type="PANTHER" id="PTHR24567:SF58">
    <property type="entry name" value="CYCLIC AMP-BINDING REGULATORY PROTEIN"/>
    <property type="match status" value="1"/>
</dbReference>
<organism evidence="6 7">
    <name type="scientific">Chitinivibrio alkaliphilus ACht1</name>
    <dbReference type="NCBI Taxonomy" id="1313304"/>
    <lineage>
        <taxon>Bacteria</taxon>
        <taxon>Pseudomonadati</taxon>
        <taxon>Fibrobacterota</taxon>
        <taxon>Chitinivibrionia</taxon>
        <taxon>Chitinivibrionales</taxon>
        <taxon>Chitinivibrionaceae</taxon>
        <taxon>Chitinivibrio</taxon>
    </lineage>
</organism>
<dbReference type="AlphaFoldDB" id="U7DBQ3"/>
<dbReference type="InterPro" id="IPR012318">
    <property type="entry name" value="HTH_CRP"/>
</dbReference>
<evidence type="ECO:0000259" key="4">
    <source>
        <dbReference type="PROSITE" id="PS50042"/>
    </source>
</evidence>
<name>U7DBQ3_9BACT</name>
<dbReference type="InterPro" id="IPR050397">
    <property type="entry name" value="Env_Response_Regulators"/>
</dbReference>
<protein>
    <submittedName>
        <fullName evidence="6">cAMP-binding domain-containing protein</fullName>
    </submittedName>
</protein>
<dbReference type="CDD" id="cd00038">
    <property type="entry name" value="CAP_ED"/>
    <property type="match status" value="1"/>
</dbReference>
<dbReference type="SMART" id="SM00419">
    <property type="entry name" value="HTH_CRP"/>
    <property type="match status" value="1"/>
</dbReference>
<dbReference type="SMART" id="SM00100">
    <property type="entry name" value="cNMP"/>
    <property type="match status" value="1"/>
</dbReference>
<dbReference type="InterPro" id="IPR000595">
    <property type="entry name" value="cNMP-bd_dom"/>
</dbReference>
<feature type="domain" description="Cyclic nucleotide-binding" evidence="4">
    <location>
        <begin position="12"/>
        <end position="118"/>
    </location>
</feature>
<dbReference type="InterPro" id="IPR018490">
    <property type="entry name" value="cNMP-bd_dom_sf"/>
</dbReference>
<dbReference type="eggNOG" id="COG0664">
    <property type="taxonomic scope" value="Bacteria"/>
</dbReference>
<dbReference type="InterPro" id="IPR036390">
    <property type="entry name" value="WH_DNA-bd_sf"/>
</dbReference>
<dbReference type="InterPro" id="IPR014710">
    <property type="entry name" value="RmlC-like_jellyroll"/>
</dbReference>
<reference evidence="6 7" key="1">
    <citation type="journal article" date="2013" name="Environ. Microbiol.">
        <title>Genome analysis of Chitinivibrio alkaliphilus gen. nov., sp. nov., a novel extremely haloalkaliphilic anaerobic chitinolytic bacterium from the candidate phylum Termite Group 3.</title>
        <authorList>
            <person name="Sorokin D.Y."/>
            <person name="Gumerov V.M."/>
            <person name="Rakitin A.L."/>
            <person name="Beletsky A.V."/>
            <person name="Damste J.S."/>
            <person name="Muyzer G."/>
            <person name="Mardanov A.V."/>
            <person name="Ravin N.V."/>
        </authorList>
    </citation>
    <scope>NUCLEOTIDE SEQUENCE [LARGE SCALE GENOMIC DNA]</scope>
    <source>
        <strain evidence="6 7">ACht1</strain>
    </source>
</reference>
<dbReference type="RefSeq" id="WP_022636041.1">
    <property type="nucleotide sequence ID" value="NZ_ASJR01000003.1"/>
</dbReference>
<accession>U7DBQ3</accession>
<dbReference type="GO" id="GO:0003700">
    <property type="term" value="F:DNA-binding transcription factor activity"/>
    <property type="evidence" value="ECO:0007669"/>
    <property type="project" value="TreeGrafter"/>
</dbReference>
<dbReference type="EMBL" id="ASJR01000003">
    <property type="protein sequence ID" value="ERP39013.1"/>
    <property type="molecule type" value="Genomic_DNA"/>
</dbReference>
<dbReference type="Proteomes" id="UP000017148">
    <property type="component" value="Unassembled WGS sequence"/>
</dbReference>
<evidence type="ECO:0000259" key="5">
    <source>
        <dbReference type="PROSITE" id="PS51063"/>
    </source>
</evidence>
<dbReference type="PROSITE" id="PS51063">
    <property type="entry name" value="HTH_CRP_2"/>
    <property type="match status" value="1"/>
</dbReference>
<dbReference type="GO" id="GO:0005829">
    <property type="term" value="C:cytosol"/>
    <property type="evidence" value="ECO:0007669"/>
    <property type="project" value="TreeGrafter"/>
</dbReference>
<evidence type="ECO:0000256" key="3">
    <source>
        <dbReference type="ARBA" id="ARBA00023163"/>
    </source>
</evidence>
<evidence type="ECO:0000313" key="7">
    <source>
        <dbReference type="Proteomes" id="UP000017148"/>
    </source>
</evidence>
<keyword evidence="7" id="KW-1185">Reference proteome</keyword>
<dbReference type="PANTHER" id="PTHR24567">
    <property type="entry name" value="CRP FAMILY TRANSCRIPTIONAL REGULATORY PROTEIN"/>
    <property type="match status" value="1"/>
</dbReference>
<dbReference type="Gene3D" id="2.60.120.10">
    <property type="entry name" value="Jelly Rolls"/>
    <property type="match status" value="1"/>
</dbReference>
<keyword evidence="2" id="KW-0238">DNA-binding</keyword>
<feature type="domain" description="HTH crp-type" evidence="5">
    <location>
        <begin position="149"/>
        <end position="216"/>
    </location>
</feature>
<sequence>MAETSILQFSPLFKGVTEEEILLLLQRFPYRMHDYKKEQLVLLADTPLKYLHIVVSGSVRGVIPHFSGDSVYVEDITAPNILAPAFLFTQEALVPVDVIANTDVRLLKMKKTTFLTLLQEDSRILTNFLSLISHKALFLRKKMEFLSLTTIRQKLSYYLLKKYEKEGEVIHISESLEKLSRMFGIARPSLSRELKYLNDSGIIAREKKRVCILNSRALRAFLDA</sequence>
<dbReference type="SUPFAM" id="SSF51206">
    <property type="entry name" value="cAMP-binding domain-like"/>
    <property type="match status" value="1"/>
</dbReference>
<keyword evidence="3" id="KW-0804">Transcription</keyword>
<evidence type="ECO:0000256" key="1">
    <source>
        <dbReference type="ARBA" id="ARBA00023015"/>
    </source>
</evidence>
<proteinExistence type="predicted"/>
<evidence type="ECO:0000256" key="2">
    <source>
        <dbReference type="ARBA" id="ARBA00023125"/>
    </source>
</evidence>
<dbReference type="Pfam" id="PF00027">
    <property type="entry name" value="cNMP_binding"/>
    <property type="match status" value="1"/>
</dbReference>
<dbReference type="STRING" id="1313304.CALK_0505"/>